<comment type="caution">
    <text evidence="1">The sequence shown here is derived from an EMBL/GenBank/DDBJ whole genome shotgun (WGS) entry which is preliminary data.</text>
</comment>
<name>A0A927D6W5_9RHOB</name>
<sequence>MTYAALEDAARTRHLSVLGAFHPNEKDTAPEGCKTLVMLGPDEPRFWPAFTQSPECADGKPDPIDRWSTRVISALAAEIGAKPVFPFGGPPFLPFFTWATRTGRIHASPINFLVHDTAGLFVSFRGALALPERLALPPFPDSPCETCPDQPCRAACPVSALTPEGYDVAGCKAYLDTPPGADCMDHGCAARRACPVSQSFGRLPVQSAYHMAHFHRSAR</sequence>
<dbReference type="Proteomes" id="UP000635142">
    <property type="component" value="Unassembled WGS sequence"/>
</dbReference>
<evidence type="ECO:0000313" key="1">
    <source>
        <dbReference type="EMBL" id="MBD3666034.1"/>
    </source>
</evidence>
<evidence type="ECO:0000313" key="2">
    <source>
        <dbReference type="Proteomes" id="UP000635142"/>
    </source>
</evidence>
<accession>A0A927D6W5</accession>
<dbReference type="EMBL" id="JACTAG010000003">
    <property type="protein sequence ID" value="MBD3666034.1"/>
    <property type="molecule type" value="Genomic_DNA"/>
</dbReference>
<reference evidence="1" key="1">
    <citation type="submission" date="2020-08" db="EMBL/GenBank/DDBJ databases">
        <title>Sulfitobacter aestuariivivens sp. nov., isolated from a tidal flat.</title>
        <authorList>
            <person name="Park S."/>
            <person name="Yoon J.-H."/>
        </authorList>
    </citation>
    <scope>NUCLEOTIDE SEQUENCE</scope>
    <source>
        <strain evidence="1">TSTF-M16</strain>
    </source>
</reference>
<dbReference type="RefSeq" id="WP_191077050.1">
    <property type="nucleotide sequence ID" value="NZ_JACTAG010000003.1"/>
</dbReference>
<dbReference type="AlphaFoldDB" id="A0A927D6W5"/>
<organism evidence="1 2">
    <name type="scientific">Sulfitobacter aestuariivivens</name>
    <dbReference type="NCBI Taxonomy" id="2766981"/>
    <lineage>
        <taxon>Bacteria</taxon>
        <taxon>Pseudomonadati</taxon>
        <taxon>Pseudomonadota</taxon>
        <taxon>Alphaproteobacteria</taxon>
        <taxon>Rhodobacterales</taxon>
        <taxon>Roseobacteraceae</taxon>
        <taxon>Sulfitobacter</taxon>
    </lineage>
</organism>
<protein>
    <submittedName>
        <fullName evidence="1">Ferredoxin</fullName>
    </submittedName>
</protein>
<proteinExistence type="predicted"/>
<keyword evidence="2" id="KW-1185">Reference proteome</keyword>
<gene>
    <name evidence="1" type="ORF">H9Q16_19010</name>
</gene>